<keyword evidence="3" id="KW-1185">Reference proteome</keyword>
<keyword evidence="1" id="KW-0732">Signal</keyword>
<dbReference type="PROSITE" id="PS51257">
    <property type="entry name" value="PROKAR_LIPOPROTEIN"/>
    <property type="match status" value="1"/>
</dbReference>
<dbReference type="RefSeq" id="WP_008615776.1">
    <property type="nucleotide sequence ID" value="NZ_AONQ01000014.1"/>
</dbReference>
<dbReference type="Proteomes" id="UP000011744">
    <property type="component" value="Unassembled WGS sequence"/>
</dbReference>
<organism evidence="2 3">
    <name type="scientific">Paramagnetospirillum caucaseum</name>
    <dbReference type="NCBI Taxonomy" id="1244869"/>
    <lineage>
        <taxon>Bacteria</taxon>
        <taxon>Pseudomonadati</taxon>
        <taxon>Pseudomonadota</taxon>
        <taxon>Alphaproteobacteria</taxon>
        <taxon>Rhodospirillales</taxon>
        <taxon>Magnetospirillaceae</taxon>
        <taxon>Paramagnetospirillum</taxon>
    </lineage>
</organism>
<dbReference type="AlphaFoldDB" id="M2YCB7"/>
<evidence type="ECO:0000313" key="2">
    <source>
        <dbReference type="EMBL" id="EME70631.1"/>
    </source>
</evidence>
<evidence type="ECO:0000313" key="3">
    <source>
        <dbReference type="Proteomes" id="UP000011744"/>
    </source>
</evidence>
<feature type="signal peptide" evidence="1">
    <location>
        <begin position="1"/>
        <end position="16"/>
    </location>
</feature>
<name>M2YCB7_9PROT</name>
<dbReference type="PATRIC" id="fig|1244869.3.peg.1407"/>
<comment type="caution">
    <text evidence="2">The sequence shown here is derived from an EMBL/GenBank/DDBJ whole genome shotgun (WGS) entry which is preliminary data.</text>
</comment>
<protein>
    <recommendedName>
        <fullName evidence="4">SPOR domain-containing protein</fullName>
    </recommendedName>
</protein>
<reference evidence="2 3" key="1">
    <citation type="journal article" date="2014" name="Genome Announc.">
        <title>Draft Genome Sequence of Magnetospirillum sp. Strain SO-1, a Freshwater Magnetotactic Bacterium Isolated from the Ol'khovka River, Russia.</title>
        <authorList>
            <person name="Grouzdev D.S."/>
            <person name="Dziuba M.V."/>
            <person name="Sukhacheva M.S."/>
            <person name="Mardanov A.V."/>
            <person name="Beletskiy A.V."/>
            <person name="Kuznetsov B.B."/>
            <person name="Skryabin K.G."/>
        </authorList>
    </citation>
    <scope>NUCLEOTIDE SEQUENCE [LARGE SCALE GENOMIC DNA]</scope>
    <source>
        <strain evidence="2 3">SO-1</strain>
    </source>
</reference>
<evidence type="ECO:0000256" key="1">
    <source>
        <dbReference type="SAM" id="SignalP"/>
    </source>
</evidence>
<dbReference type="STRING" id="1244869.H261_06986"/>
<dbReference type="EMBL" id="AONQ01000014">
    <property type="protein sequence ID" value="EME70631.1"/>
    <property type="molecule type" value="Genomic_DNA"/>
</dbReference>
<sequence length="266" mass="27084">MTHRFPLILLPLGAAALLGGCASPRPVDGSWHHGTWIVTDAFASRAVSDAASAPRGQAVPMDAARAGDAAGRVCPSPRYGEERAPLNTVIGAAAPAGAGLDETVAVLAVECAGQPFARYAVMGDGALLTRYGGWVLRLEHGEKLAANPAPMMAEPAAPPMALAAALPPPAPPPAPAPAAAPAAGAPRKLVYLASYKTEDWARKGWGILAGRSSTLKASEPVMKSVELKGKGKFVRLFAGARDDGAAKAICTELGKTIAECGVAGRD</sequence>
<evidence type="ECO:0008006" key="4">
    <source>
        <dbReference type="Google" id="ProtNLM"/>
    </source>
</evidence>
<dbReference type="OrthoDB" id="7351842at2"/>
<proteinExistence type="predicted"/>
<accession>M2YCB7</accession>
<gene>
    <name evidence="2" type="ORF">H261_06986</name>
</gene>
<feature type="chain" id="PRO_5004029758" description="SPOR domain-containing protein" evidence="1">
    <location>
        <begin position="17"/>
        <end position="266"/>
    </location>
</feature>